<sequence length="698" mass="74018">MAANVIDQLVVMFAIDSRKATSGAKEVEKAIDGLTDAATSGAEASESAAKSTEQAFQRTGQAIRRTGGALQGARRSIEGNNRAIDGSGKSVVETGKKIVKTTDKTDKSMDRSREKNVRNARDVGDSQKELADTLRRTKGEALRVMAILTAGRGMKEFLSSTTATSAAAGRMAHNLGMTTQDLTAWQTVAKESGGTADGMASSLQGIVDQFQTISGQQNLTRVFSSIGVNLKDSNGKLRDRTQIMMDLADRFSNIDPTQANTWGQMLGFDQGTINTLERGRKELSGLYDEARKNAITPEQASAFSQLQQDWVQLTTQSDALGRSILTSLVPPMHAVLKDTSEFIDKYPNLAKGIGITGVGLAGIATTLGSIASVKIGGSLLGVLGRACTCGEGEGIKKDAAKAEGGKAATKEVAKDAAEAGGSVAATGRRKAAAPILRRVGRDALRYGGKALRVAPLAAVPYEILADATPTAKDDTIPRGSNSARSAVSNPSRFGLFAQSVAKIEDARYNQMGGYNNAYAGKYQMGKGAIKDAARSLHETVPSQSQFLSDPDMQERYFRAYTSQNEKYLWAHSDTFRNASDARKMEILGYAHNQGAGGALQWLQTGVAAQDGFGTRADRYANEIHANFAANNMLDNMQPLIQHAAGPVNNNSTSNSQTIHVDAITVNTHGANPDSVVRAIHHEFGAAAALGHQTATRLG</sequence>
<evidence type="ECO:0000313" key="3">
    <source>
        <dbReference type="Proteomes" id="UP000287027"/>
    </source>
</evidence>
<keyword evidence="3" id="KW-1185">Reference proteome</keyword>
<evidence type="ECO:0000313" key="2">
    <source>
        <dbReference type="EMBL" id="QEE85978.1"/>
    </source>
</evidence>
<dbReference type="KEGG" id="aoy:EOV40_009845"/>
<reference evidence="2 3" key="1">
    <citation type="submission" date="2019-08" db="EMBL/GenBank/DDBJ databases">
        <title>Acetobacter oryzioeni sp. nov., isolated from Korean rice wine vinegar.</title>
        <authorList>
            <person name="Baek J.H."/>
            <person name="Kim K.H."/>
            <person name="Jeon C.O."/>
            <person name="Han D.M."/>
        </authorList>
    </citation>
    <scope>NUCLEOTIDE SEQUENCE [LARGE SCALE GENOMIC DNA]</scope>
    <source>
        <strain evidence="2 3">B6</strain>
    </source>
</reference>
<evidence type="ECO:0000256" key="1">
    <source>
        <dbReference type="SAM" id="MobiDB-lite"/>
    </source>
</evidence>
<dbReference type="AlphaFoldDB" id="A0A5B9GI50"/>
<dbReference type="Proteomes" id="UP000287027">
    <property type="component" value="Chromosome"/>
</dbReference>
<gene>
    <name evidence="2" type="ORF">EOV40_009845</name>
</gene>
<protein>
    <submittedName>
        <fullName evidence="2">Phage tail protein</fullName>
    </submittedName>
</protein>
<proteinExistence type="predicted"/>
<dbReference type="RefSeq" id="WP_128105817.1">
    <property type="nucleotide sequence ID" value="NZ_CP042808.1"/>
</dbReference>
<dbReference type="EMBL" id="CP042808">
    <property type="protein sequence ID" value="QEE85978.1"/>
    <property type="molecule type" value="Genomic_DNA"/>
</dbReference>
<name>A0A5B9GI50_9PROT</name>
<organism evidence="2 3">
    <name type="scientific">Acetobacter oryzoeni</name>
    <dbReference type="NCBI Taxonomy" id="2500548"/>
    <lineage>
        <taxon>Bacteria</taxon>
        <taxon>Pseudomonadati</taxon>
        <taxon>Pseudomonadota</taxon>
        <taxon>Alphaproteobacteria</taxon>
        <taxon>Acetobacterales</taxon>
        <taxon>Acetobacteraceae</taxon>
        <taxon>Acetobacter</taxon>
    </lineage>
</organism>
<feature type="region of interest" description="Disordered" evidence="1">
    <location>
        <begin position="102"/>
        <end position="125"/>
    </location>
</feature>
<accession>A0A5B9GI50</accession>